<dbReference type="Proteomes" id="UP000324748">
    <property type="component" value="Unassembled WGS sequence"/>
</dbReference>
<keyword evidence="4" id="KW-1185">Reference proteome</keyword>
<feature type="compositionally biased region" description="Polar residues" evidence="1">
    <location>
        <begin position="46"/>
        <end position="67"/>
    </location>
</feature>
<evidence type="ECO:0000313" key="3">
    <source>
        <dbReference type="EMBL" id="KAA1127832.1"/>
    </source>
</evidence>
<dbReference type="EMBL" id="VSWC01000092">
    <property type="protein sequence ID" value="KAA1090428.1"/>
    <property type="molecule type" value="Genomic_DNA"/>
</dbReference>
<evidence type="ECO:0000313" key="4">
    <source>
        <dbReference type="Proteomes" id="UP000324748"/>
    </source>
</evidence>
<evidence type="ECO:0000256" key="1">
    <source>
        <dbReference type="SAM" id="MobiDB-lite"/>
    </source>
</evidence>
<evidence type="ECO:0000313" key="5">
    <source>
        <dbReference type="Proteomes" id="UP000325313"/>
    </source>
</evidence>
<organism evidence="2 4">
    <name type="scientific">Puccinia graminis f. sp. tritici</name>
    <dbReference type="NCBI Taxonomy" id="56615"/>
    <lineage>
        <taxon>Eukaryota</taxon>
        <taxon>Fungi</taxon>
        <taxon>Dikarya</taxon>
        <taxon>Basidiomycota</taxon>
        <taxon>Pucciniomycotina</taxon>
        <taxon>Pucciniomycetes</taxon>
        <taxon>Pucciniales</taxon>
        <taxon>Pucciniaceae</taxon>
        <taxon>Puccinia</taxon>
    </lineage>
</organism>
<comment type="caution">
    <text evidence="2">The sequence shown here is derived from an EMBL/GenBank/DDBJ whole genome shotgun (WGS) entry which is preliminary data.</text>
</comment>
<accession>A0A5B0NRH8</accession>
<feature type="non-terminal residue" evidence="2">
    <location>
        <position position="92"/>
    </location>
</feature>
<proteinExistence type="predicted"/>
<name>A0A5B0NRH8_PUCGR</name>
<reference evidence="4 5" key="1">
    <citation type="submission" date="2019-05" db="EMBL/GenBank/DDBJ databases">
        <title>Emergence of the Ug99 lineage of the wheat stem rust pathogen through somatic hybridization.</title>
        <authorList>
            <person name="Li F."/>
            <person name="Upadhyaya N.M."/>
            <person name="Sperschneider J."/>
            <person name="Matny O."/>
            <person name="Nguyen-Phuc H."/>
            <person name="Mago R."/>
            <person name="Raley C."/>
            <person name="Miller M.E."/>
            <person name="Silverstein K.A.T."/>
            <person name="Henningsen E."/>
            <person name="Hirsch C.D."/>
            <person name="Visser B."/>
            <person name="Pretorius Z.A."/>
            <person name="Steffenson B.J."/>
            <person name="Schwessinger B."/>
            <person name="Dodds P.N."/>
            <person name="Figueroa M."/>
        </authorList>
    </citation>
    <scope>NUCLEOTIDE SEQUENCE [LARGE SCALE GENOMIC DNA]</scope>
    <source>
        <strain evidence="2">21-0</strain>
        <strain evidence="3 5">Ug99</strain>
    </source>
</reference>
<sequence length="92" mass="10162">MDPIPGIGIRLLHPIPVVQYIGIGWGGVIQYRYPSTQTHPERPSNTRETPSNALSMQTPEEQPSTPGQPKIPCELANAKHAHQRPIRAPQIP</sequence>
<dbReference type="AlphaFoldDB" id="A0A5B0NRH8"/>
<evidence type="ECO:0000313" key="2">
    <source>
        <dbReference type="EMBL" id="KAA1090428.1"/>
    </source>
</evidence>
<dbReference type="EMBL" id="VDEP01000149">
    <property type="protein sequence ID" value="KAA1127832.1"/>
    <property type="molecule type" value="Genomic_DNA"/>
</dbReference>
<protein>
    <submittedName>
        <fullName evidence="2">Uncharacterized protein</fullName>
    </submittedName>
</protein>
<gene>
    <name evidence="2" type="ORF">PGT21_000365</name>
    <name evidence="3" type="ORF">PGTUg99_011334</name>
</gene>
<feature type="region of interest" description="Disordered" evidence="1">
    <location>
        <begin position="34"/>
        <end position="92"/>
    </location>
</feature>
<dbReference type="Proteomes" id="UP000325313">
    <property type="component" value="Unassembled WGS sequence"/>
</dbReference>